<evidence type="ECO:0000313" key="2">
    <source>
        <dbReference type="Proteomes" id="UP001595665"/>
    </source>
</evidence>
<reference evidence="2" key="1">
    <citation type="journal article" date="2019" name="Int. J. Syst. Evol. Microbiol.">
        <title>The Global Catalogue of Microorganisms (GCM) 10K type strain sequencing project: providing services to taxonomists for standard genome sequencing and annotation.</title>
        <authorList>
            <consortium name="The Broad Institute Genomics Platform"/>
            <consortium name="The Broad Institute Genome Sequencing Center for Infectious Disease"/>
            <person name="Wu L."/>
            <person name="Ma J."/>
        </authorList>
    </citation>
    <scope>NUCLEOTIDE SEQUENCE [LARGE SCALE GENOMIC DNA]</scope>
    <source>
        <strain evidence="2">CCM 7480</strain>
    </source>
</reference>
<evidence type="ECO:0000313" key="1">
    <source>
        <dbReference type="EMBL" id="MFC3460053.1"/>
    </source>
</evidence>
<gene>
    <name evidence="1" type="primary">trfA</name>
    <name evidence="1" type="ORF">ACFOPH_17620</name>
</gene>
<dbReference type="EMBL" id="JBHRVV010000001">
    <property type="protein sequence ID" value="MFC3460053.1"/>
    <property type="molecule type" value="Genomic_DNA"/>
</dbReference>
<sequence length="292" mass="33421">MNSNVLALLQRRAAEAELRQETRQEASRDEFMFLPGLDDWLRAMPNSIARSSLFAPIARGKPVHQEQVVLVSRSDAVITYTGYQLDEAKADAWMQLMYEARCEPLGRPVTINRAAFLRAIGRRGCGRDYTWLKGTMLAFMTATIVIEVKRSDGSSKYQLGGMRAFHMLESFEYDAESESYTFIVDPRWKTAFGGNEYALIDWKKRRDIAQGHEMAKALQRLVATSSDQVQRFALDWLKEKLRYGSPMRKFRSALTKAMDELDRVEVITCGRIELSTKGKQQVVWTKLGKSRN</sequence>
<comment type="caution">
    <text evidence="1">The sequence shown here is derived from an EMBL/GenBank/DDBJ whole genome shotgun (WGS) entry which is preliminary data.</text>
</comment>
<organism evidence="1 2">
    <name type="scientific">Massilia haematophila</name>
    <dbReference type="NCBI Taxonomy" id="457923"/>
    <lineage>
        <taxon>Bacteria</taxon>
        <taxon>Pseudomonadati</taxon>
        <taxon>Pseudomonadota</taxon>
        <taxon>Betaproteobacteria</taxon>
        <taxon>Burkholderiales</taxon>
        <taxon>Oxalobacteraceae</taxon>
        <taxon>Telluria group</taxon>
        <taxon>Massilia</taxon>
    </lineage>
</organism>
<protein>
    <submittedName>
        <fullName evidence="1">Plasmid replication initiator TrfA</fullName>
    </submittedName>
</protein>
<dbReference type="Pfam" id="PF07042">
    <property type="entry name" value="TrfA"/>
    <property type="match status" value="1"/>
</dbReference>
<dbReference type="RefSeq" id="WP_379736660.1">
    <property type="nucleotide sequence ID" value="NZ_JBHRVV010000001.1"/>
</dbReference>
<keyword evidence="2" id="KW-1185">Reference proteome</keyword>
<name>A0ABV7PPP3_9BURK</name>
<accession>A0ABV7PPP3</accession>
<proteinExistence type="predicted"/>
<dbReference type="InterPro" id="IPR010751">
    <property type="entry name" value="TrfA"/>
</dbReference>
<dbReference type="Proteomes" id="UP001595665">
    <property type="component" value="Unassembled WGS sequence"/>
</dbReference>